<dbReference type="GeneID" id="93526318"/>
<keyword evidence="1" id="KW-0732">Signal</keyword>
<dbReference type="OrthoDB" id="5379939at2"/>
<dbReference type="AlphaFoldDB" id="A0A9Q6Z653"/>
<proteinExistence type="predicted"/>
<gene>
    <name evidence="2" type="ORF">I6I88_01570</name>
</gene>
<accession>A0A9Q6Z653</accession>
<dbReference type="Proteomes" id="UP000596202">
    <property type="component" value="Chromosome"/>
</dbReference>
<organism evidence="2 3">
    <name type="scientific">Myroides odoratus</name>
    <name type="common">Flavobacterium odoratum</name>
    <dbReference type="NCBI Taxonomy" id="256"/>
    <lineage>
        <taxon>Bacteria</taxon>
        <taxon>Pseudomonadati</taxon>
        <taxon>Bacteroidota</taxon>
        <taxon>Flavobacteriia</taxon>
        <taxon>Flavobacteriales</taxon>
        <taxon>Flavobacteriaceae</taxon>
        <taxon>Myroides</taxon>
    </lineage>
</organism>
<sequence length="380" mass="44848">MKKIILFFLMFKITGFYAMPKVQETEKLTNLVRIWGILKYMHPAGSRGDFNMNEEFIKQYEKNSMSVGESQFNKNMLDWIAAFDQKNAKYKFNQETEADVYVDYSWINQLDNQQLKEKLGEIIKNQNIGNHYVKIDKLTQYLTFKDESVDIQFDQTNPAHQLLFYSSFWNTMQYWNVNITLNDKKWNDVLECTIHLFVNNKDNFSFEEMKDKLLAYVKDSHSDNIDISKRITEQSKYAAPFRGRIVNDSLVITELFEPKKCELDGIALGDVIFRRDGLPLKDYIEQYYDIARSNDLYVRGRIEKWLLMTSNKNKIEVSLIKKGAKDVEEKSIHLYNEHFDFSQIKSLYSEQIPLFAKISTEIGYINLANIKVPELKQAFK</sequence>
<evidence type="ECO:0000313" key="2">
    <source>
        <dbReference type="EMBL" id="QQU00487.1"/>
    </source>
</evidence>
<evidence type="ECO:0000256" key="1">
    <source>
        <dbReference type="SAM" id="SignalP"/>
    </source>
</evidence>
<reference evidence="2 3" key="1">
    <citation type="submission" date="2021-01" db="EMBL/GenBank/DDBJ databases">
        <title>FDA dAtabase for Regulatory Grade micrObial Sequences (FDA-ARGOS): Supporting development and validation of Infectious Disease Dx tests.</title>
        <authorList>
            <person name="Sproer C."/>
            <person name="Gronow S."/>
            <person name="Severitt S."/>
            <person name="Schroder I."/>
            <person name="Tallon L."/>
            <person name="Sadzewicz L."/>
            <person name="Zhao X."/>
            <person name="Boylan J."/>
            <person name="Ott S."/>
            <person name="Bowen H."/>
            <person name="Vavikolanu K."/>
            <person name="Mehta A."/>
            <person name="Aluvathingal J."/>
            <person name="Nadendla S."/>
            <person name="Lowell S."/>
            <person name="Myers T."/>
            <person name="Yan Y."/>
            <person name="Sichtig H."/>
        </authorList>
    </citation>
    <scope>NUCLEOTIDE SEQUENCE [LARGE SCALE GENOMIC DNA]</scope>
    <source>
        <strain evidence="2 3">FDAARGOS_1131</strain>
    </source>
</reference>
<feature type="signal peptide" evidence="1">
    <location>
        <begin position="1"/>
        <end position="18"/>
    </location>
</feature>
<dbReference type="RefSeq" id="WP_006264879.1">
    <property type="nucleotide sequence ID" value="NZ_CP068108.1"/>
</dbReference>
<dbReference type="EMBL" id="CP068108">
    <property type="protein sequence ID" value="QQU00487.1"/>
    <property type="molecule type" value="Genomic_DNA"/>
</dbReference>
<feature type="chain" id="PRO_5040345138" evidence="1">
    <location>
        <begin position="19"/>
        <end position="380"/>
    </location>
</feature>
<protein>
    <submittedName>
        <fullName evidence="2">Uncharacterized protein</fullName>
    </submittedName>
</protein>
<name>A0A9Q6Z653_MYROD</name>
<evidence type="ECO:0000313" key="3">
    <source>
        <dbReference type="Proteomes" id="UP000596202"/>
    </source>
</evidence>